<dbReference type="Proteomes" id="UP001321047">
    <property type="component" value="Unassembled WGS sequence"/>
</dbReference>
<sequence length="686" mass="73462">MTPSPTPWRLGVDVGGTFTDVVTVSDGAIDVTKTPSSPQDPSRAVLRGIEEAQVETTGDTPYTALETVAHGTTVATNAVLERDWADTALITTEGFRDVLEIGRQARPTMYDLSTSKPDPIISRDRRFEVTERLDERGTVETPLAVESVEAVADALETTDVDSIAIALLFSFENDDHERQVKTVLEGAGIDASFSLSCDVHPEIREYERTLLTALNAALKPRVDTYIGNLEAGLDSLGITAQLQIMQSNGGILEATQVREQPVRTLLSGPAAGVQAAAHIAASHGFDTALTMDMGGTSCDVSLVREGTPVRATDLEIGEYPIALPMISIHTIGAGGGSIGWIDDGGALRVGPRSAGAMPGPICYGRGGTEPTVSDAHAILGRLDPDSFETGERDVTQTHIEGLVADKLAEPLEMDVEAAAAGMLEVANASMERALRVMSVERGYDPRSFALVAFGGAGPLHATALAESLEIPTVLVPHSAGVLSALGLLVTDRITEQSTSMVRRLEEIDPTDIEARFERFERESREKLGADVDPERFSFERALDLRYVGQSFDLTIELPDEPLTPALLERIVERFHAEHERRYGHAAPEESLEVVTLRTRTREGIDPPALTDRTGESGAADAVTDERPVQFEDASHETPVYDRTALAADVTVSGPGIFEGAGSTTVLRPGQTARVESDGTLIIEVNE</sequence>
<evidence type="ECO:0000259" key="2">
    <source>
        <dbReference type="Pfam" id="PF01968"/>
    </source>
</evidence>
<reference evidence="5 6" key="1">
    <citation type="submission" date="2022-09" db="EMBL/GenBank/DDBJ databases">
        <title>Enrichment on poylsaccharides allowed isolation of novel metabolic and taxonomic groups of Haloarchaea.</title>
        <authorList>
            <person name="Sorokin D.Y."/>
            <person name="Elcheninov A.G."/>
            <person name="Khizhniak T.V."/>
            <person name="Kolganova T.V."/>
            <person name="Kublanov I.V."/>
        </authorList>
    </citation>
    <scope>NUCLEOTIDE SEQUENCE [LARGE SCALE GENOMIC DNA]</scope>
    <source>
        <strain evidence="5 6">AArc-curdl1</strain>
    </source>
</reference>
<accession>A0AAP2Z965</accession>
<dbReference type="SUPFAM" id="SSF53067">
    <property type="entry name" value="Actin-like ATPase domain"/>
    <property type="match status" value="1"/>
</dbReference>
<feature type="region of interest" description="Disordered" evidence="1">
    <location>
        <begin position="603"/>
        <end position="622"/>
    </location>
</feature>
<keyword evidence="6" id="KW-1185">Reference proteome</keyword>
<evidence type="ECO:0000256" key="1">
    <source>
        <dbReference type="SAM" id="MobiDB-lite"/>
    </source>
</evidence>
<dbReference type="RefSeq" id="WP_342809342.1">
    <property type="nucleotide sequence ID" value="NZ_JAOPJZ010000012.1"/>
</dbReference>
<dbReference type="InterPro" id="IPR045079">
    <property type="entry name" value="Oxoprolinase-like"/>
</dbReference>
<proteinExistence type="predicted"/>
<dbReference type="GO" id="GO:0006749">
    <property type="term" value="P:glutathione metabolic process"/>
    <property type="evidence" value="ECO:0007669"/>
    <property type="project" value="TreeGrafter"/>
</dbReference>
<dbReference type="GO" id="GO:0017168">
    <property type="term" value="F:5-oxoprolinase (ATP-hydrolyzing) activity"/>
    <property type="evidence" value="ECO:0007669"/>
    <property type="project" value="TreeGrafter"/>
</dbReference>
<name>A0AAP2Z965_9EURY</name>
<protein>
    <submittedName>
        <fullName evidence="5">Hydantoinase/oxoprolinase family protein</fullName>
    </submittedName>
</protein>
<gene>
    <name evidence="5" type="ORF">OB919_13710</name>
</gene>
<dbReference type="PANTHER" id="PTHR11365:SF23">
    <property type="entry name" value="HYPOTHETICAL 5-OXOPROLINASE (EUROFUNG)-RELATED"/>
    <property type="match status" value="1"/>
</dbReference>
<dbReference type="InterPro" id="IPR049517">
    <property type="entry name" value="ACX-like_C"/>
</dbReference>
<feature type="domain" description="Acetophenone carboxylase-like C-terminal" evidence="4">
    <location>
        <begin position="525"/>
        <end position="675"/>
    </location>
</feature>
<dbReference type="AlphaFoldDB" id="A0AAP2Z965"/>
<dbReference type="GO" id="GO:0005829">
    <property type="term" value="C:cytosol"/>
    <property type="evidence" value="ECO:0007669"/>
    <property type="project" value="TreeGrafter"/>
</dbReference>
<dbReference type="PANTHER" id="PTHR11365">
    <property type="entry name" value="5-OXOPROLINASE RELATED"/>
    <property type="match status" value="1"/>
</dbReference>
<evidence type="ECO:0000313" key="6">
    <source>
        <dbReference type="Proteomes" id="UP001321047"/>
    </source>
</evidence>
<feature type="domain" description="Hydantoinase/oxoprolinase N-terminal" evidence="3">
    <location>
        <begin position="9"/>
        <end position="185"/>
    </location>
</feature>
<dbReference type="EMBL" id="JAOPJZ010000012">
    <property type="protein sequence ID" value="MCU4753017.1"/>
    <property type="molecule type" value="Genomic_DNA"/>
</dbReference>
<comment type="caution">
    <text evidence="5">The sequence shown here is derived from an EMBL/GenBank/DDBJ whole genome shotgun (WGS) entry which is preliminary data.</text>
</comment>
<dbReference type="Pfam" id="PF01968">
    <property type="entry name" value="Hydantoinase_A"/>
    <property type="match status" value="1"/>
</dbReference>
<evidence type="ECO:0000259" key="3">
    <source>
        <dbReference type="Pfam" id="PF05378"/>
    </source>
</evidence>
<dbReference type="InterPro" id="IPR002821">
    <property type="entry name" value="Hydantoinase_A"/>
</dbReference>
<organism evidence="5 6">
    <name type="scientific">Natronosalvus hydrolyticus</name>
    <dbReference type="NCBI Taxonomy" id="2979988"/>
    <lineage>
        <taxon>Archaea</taxon>
        <taxon>Methanobacteriati</taxon>
        <taxon>Methanobacteriota</taxon>
        <taxon>Stenosarchaea group</taxon>
        <taxon>Halobacteria</taxon>
        <taxon>Halobacteriales</taxon>
        <taxon>Natrialbaceae</taxon>
        <taxon>Natronosalvus</taxon>
    </lineage>
</organism>
<evidence type="ECO:0000313" key="5">
    <source>
        <dbReference type="EMBL" id="MCU4753017.1"/>
    </source>
</evidence>
<feature type="domain" description="Hydantoinase A/oxoprolinase" evidence="2">
    <location>
        <begin position="210"/>
        <end position="494"/>
    </location>
</feature>
<evidence type="ECO:0000259" key="4">
    <source>
        <dbReference type="Pfam" id="PF19278"/>
    </source>
</evidence>
<dbReference type="Pfam" id="PF19278">
    <property type="entry name" value="Hydant_A_C"/>
    <property type="match status" value="1"/>
</dbReference>
<dbReference type="InterPro" id="IPR008040">
    <property type="entry name" value="Hydant_A_N"/>
</dbReference>
<dbReference type="Pfam" id="PF05378">
    <property type="entry name" value="Hydant_A_N"/>
    <property type="match status" value="1"/>
</dbReference>
<dbReference type="InterPro" id="IPR043129">
    <property type="entry name" value="ATPase_NBD"/>
</dbReference>